<feature type="compositionally biased region" description="Polar residues" evidence="8">
    <location>
        <begin position="410"/>
        <end position="424"/>
    </location>
</feature>
<dbReference type="InterPro" id="IPR036168">
    <property type="entry name" value="AP2_Mu_C_sf"/>
</dbReference>
<feature type="domain" description="F-BAR" evidence="10">
    <location>
        <begin position="4"/>
        <end position="250"/>
    </location>
</feature>
<dbReference type="GO" id="GO:0048268">
    <property type="term" value="P:clathrin coat assembly"/>
    <property type="evidence" value="ECO:0007669"/>
    <property type="project" value="TreeGrafter"/>
</dbReference>
<feature type="region of interest" description="Disordered" evidence="8">
    <location>
        <begin position="281"/>
        <end position="317"/>
    </location>
</feature>
<comment type="similarity">
    <text evidence="2">Belongs to the FCHO family.</text>
</comment>
<feature type="compositionally biased region" description="Polar residues" evidence="8">
    <location>
        <begin position="567"/>
        <end position="579"/>
    </location>
</feature>
<dbReference type="PROSITE" id="PS51072">
    <property type="entry name" value="MHD"/>
    <property type="match status" value="1"/>
</dbReference>
<feature type="compositionally biased region" description="Low complexity" evidence="8">
    <location>
        <begin position="292"/>
        <end position="305"/>
    </location>
</feature>
<evidence type="ECO:0000256" key="5">
    <source>
        <dbReference type="ARBA" id="ARBA00023176"/>
    </source>
</evidence>
<evidence type="ECO:0008006" key="13">
    <source>
        <dbReference type="Google" id="ProtNLM"/>
    </source>
</evidence>
<dbReference type="PANTHER" id="PTHR23065:SF15">
    <property type="entry name" value="AT02057P"/>
    <property type="match status" value="1"/>
</dbReference>
<dbReference type="AlphaFoldDB" id="A0AAF3EET1"/>
<feature type="compositionally biased region" description="Polar residues" evidence="8">
    <location>
        <begin position="378"/>
        <end position="392"/>
    </location>
</feature>
<evidence type="ECO:0000259" key="9">
    <source>
        <dbReference type="PROSITE" id="PS51072"/>
    </source>
</evidence>
<keyword evidence="3" id="KW-0254">Endocytosis</keyword>
<feature type="compositionally biased region" description="Basic residues" evidence="8">
    <location>
        <begin position="430"/>
        <end position="439"/>
    </location>
</feature>
<organism evidence="11 12">
    <name type="scientific">Mesorhabditis belari</name>
    <dbReference type="NCBI Taxonomy" id="2138241"/>
    <lineage>
        <taxon>Eukaryota</taxon>
        <taxon>Metazoa</taxon>
        <taxon>Ecdysozoa</taxon>
        <taxon>Nematoda</taxon>
        <taxon>Chromadorea</taxon>
        <taxon>Rhabditida</taxon>
        <taxon>Rhabditina</taxon>
        <taxon>Rhabditomorpha</taxon>
        <taxon>Rhabditoidea</taxon>
        <taxon>Rhabditidae</taxon>
        <taxon>Mesorhabditinae</taxon>
        <taxon>Mesorhabditis</taxon>
    </lineage>
</organism>
<evidence type="ECO:0000313" key="12">
    <source>
        <dbReference type="WBParaSite" id="MBELARI_LOCUS12468"/>
    </source>
</evidence>
<evidence type="ECO:0000256" key="2">
    <source>
        <dbReference type="ARBA" id="ARBA00011064"/>
    </source>
</evidence>
<dbReference type="GO" id="GO:0030136">
    <property type="term" value="C:clathrin-coated vesicle"/>
    <property type="evidence" value="ECO:0007669"/>
    <property type="project" value="TreeGrafter"/>
</dbReference>
<dbReference type="PROSITE" id="PS51741">
    <property type="entry name" value="F_BAR"/>
    <property type="match status" value="1"/>
</dbReference>
<protein>
    <recommendedName>
        <fullName evidence="13">MHD domain-containing protein</fullName>
    </recommendedName>
</protein>
<name>A0AAF3EET1_9BILA</name>
<accession>A0AAF3EET1</accession>
<evidence type="ECO:0000256" key="3">
    <source>
        <dbReference type="ARBA" id="ARBA00022583"/>
    </source>
</evidence>
<dbReference type="SMART" id="SM00055">
    <property type="entry name" value="FCH"/>
    <property type="match status" value="1"/>
</dbReference>
<dbReference type="PANTHER" id="PTHR23065">
    <property type="entry name" value="PROLINE-SERINE-THREONINE PHOSPHATASE INTERACTING PROTEIN 1"/>
    <property type="match status" value="1"/>
</dbReference>
<dbReference type="Pfam" id="PF22699">
    <property type="entry name" value="GMIP-like_FCH"/>
    <property type="match status" value="1"/>
</dbReference>
<reference evidence="12" key="1">
    <citation type="submission" date="2024-02" db="UniProtKB">
        <authorList>
            <consortium name="WormBaseParasite"/>
        </authorList>
    </citation>
    <scope>IDENTIFICATION</scope>
</reference>
<dbReference type="InterPro" id="IPR054713">
    <property type="entry name" value="GMIP/FCHO2-like_FCH"/>
</dbReference>
<feature type="coiled-coil region" evidence="7">
    <location>
        <begin position="88"/>
        <end position="201"/>
    </location>
</feature>
<dbReference type="InterPro" id="IPR018808">
    <property type="entry name" value="Muniscin_C"/>
</dbReference>
<evidence type="ECO:0000259" key="10">
    <source>
        <dbReference type="PROSITE" id="PS51741"/>
    </source>
</evidence>
<dbReference type="GO" id="GO:0005905">
    <property type="term" value="C:clathrin-coated pit"/>
    <property type="evidence" value="ECO:0007669"/>
    <property type="project" value="UniProtKB-SubCell"/>
</dbReference>
<dbReference type="InterPro" id="IPR028565">
    <property type="entry name" value="MHD"/>
</dbReference>
<dbReference type="SUPFAM" id="SSF103657">
    <property type="entry name" value="BAR/IMD domain-like"/>
    <property type="match status" value="1"/>
</dbReference>
<feature type="compositionally biased region" description="Low complexity" evidence="8">
    <location>
        <begin position="347"/>
        <end position="356"/>
    </location>
</feature>
<dbReference type="GO" id="GO:0072583">
    <property type="term" value="P:clathrin-dependent endocytosis"/>
    <property type="evidence" value="ECO:0007669"/>
    <property type="project" value="TreeGrafter"/>
</dbReference>
<keyword evidence="5" id="KW-0472">Membrane</keyword>
<feature type="region of interest" description="Disordered" evidence="8">
    <location>
        <begin position="562"/>
        <end position="583"/>
    </location>
</feature>
<dbReference type="InterPro" id="IPR031160">
    <property type="entry name" value="F_BAR_dom"/>
</dbReference>
<dbReference type="Proteomes" id="UP000887575">
    <property type="component" value="Unassembled WGS sequence"/>
</dbReference>
<dbReference type="Gene3D" id="1.20.1270.60">
    <property type="entry name" value="Arfaptin homology (AH) domain/BAR domain"/>
    <property type="match status" value="1"/>
</dbReference>
<dbReference type="SUPFAM" id="SSF49447">
    <property type="entry name" value="Second domain of Mu2 adaptin subunit (ap50) of ap2 adaptor"/>
    <property type="match status" value="1"/>
</dbReference>
<dbReference type="InterPro" id="IPR001060">
    <property type="entry name" value="FCH_dom"/>
</dbReference>
<evidence type="ECO:0000313" key="11">
    <source>
        <dbReference type="Proteomes" id="UP000887575"/>
    </source>
</evidence>
<comment type="subcellular location">
    <subcellularLocation>
        <location evidence="1">Membrane</location>
        <location evidence="1">Clathrin-coated pit</location>
        <topology evidence="1">Peripheral membrane protein</topology>
        <orientation evidence="1">Cytoplasmic side</orientation>
    </subcellularLocation>
</comment>
<evidence type="ECO:0000256" key="6">
    <source>
        <dbReference type="PROSITE-ProRule" id="PRU01077"/>
    </source>
</evidence>
<evidence type="ECO:0000256" key="1">
    <source>
        <dbReference type="ARBA" id="ARBA00004283"/>
    </source>
</evidence>
<keyword evidence="11" id="KW-1185">Reference proteome</keyword>
<dbReference type="WBParaSite" id="MBELARI_LOCUS12468">
    <property type="protein sequence ID" value="MBELARI_LOCUS12468"/>
    <property type="gene ID" value="MBELARI_LOCUS12468"/>
</dbReference>
<evidence type="ECO:0000256" key="4">
    <source>
        <dbReference type="ARBA" id="ARBA00023054"/>
    </source>
</evidence>
<feature type="region of interest" description="Disordered" evidence="8">
    <location>
        <begin position="347"/>
        <end position="523"/>
    </location>
</feature>
<dbReference type="GO" id="GO:0005886">
    <property type="term" value="C:plasma membrane"/>
    <property type="evidence" value="ECO:0007669"/>
    <property type="project" value="TreeGrafter"/>
</dbReference>
<proteinExistence type="inferred from homology"/>
<keyword evidence="4 6" id="KW-0175">Coiled coil</keyword>
<dbReference type="InterPro" id="IPR027267">
    <property type="entry name" value="AH/BAR_dom_sf"/>
</dbReference>
<sequence length="958" mass="107060">MTDFLYVNNFWGEKHHGHHVMYENLRHGEETIGEVIQFLKERTQFEDDLQKQLAKNAHKIGSFIAHGSPFMPGWALAKGTIELLAEIHAAFLKSLQELSRELSRYQDEFQKSRKKAKDQDVIDTVNLMQTTTTCLQKAKETYVSRFNELEKLRRDASASAKEINKTESKLLKAKEEYRQYVEKYEQIRVQYERKMENACALFQAMDMDHYSALRQYLLTYSVQQQDTMNAALQVCSQFRESIQAIDVSCFIENFIKKSGTGKDRPQQVTFEDLDGLLVSHLGDDSERSLGTSQPSSSNSSQVVKSDPPPPMPPTAHDLLMLDEVPMNWNEQENKINNQRKAALPQQALPQQALPPLTSLRSDSPSRSEESMDIPPIPQSSHPQTPPFSTSFGGTAGKKLAMWLPKRKKTTSQSSIPDTEETANSMGGFLKFRKGSKKKHSNIDFTGEVPRPENADDALSTASSCRSEEKTLNGGAPNSNHLIVDSDGYTIRPSEQQNDRTKDRPQWSSCSSSDDEDQNEMQKSKIRALTIKPAELGSSQRNASVDELRDAIGSITLGRSSTFDKDPWSTSSHRTPFSQSLGGGMKPLRAAHTGDEHLRNKFNEADFARSNVPLSFSASMGAAPILGMARARPRSNTPTTATLMNKRDSMGSQDWGLHLSAASSELALSSSLSNSTINLMQANISEHRVPVAMAMNEYCHAWYKGADLTSRVVRVFGTVMISFASTSIPTLTDLSNNISALTFRLVSAERIKAVLPNKELLISAGHGNDEHRYSFDRQALSKWLREQQDTKPELPFYNAEVLRYELKENEKIEPPLHLVSFWKTEPETTDIFIDYRLNTECPVSAALLNVSFSTKVNGGVENVITDPSAAWQSDSSTLCWSLTELSREGQLNGSLKARLRLSEGVGPSAPSHTHVNFQCSEASLSGASIQLDVSDTFHLSMIRRKLFAGKYFCEPEIRK</sequence>
<feature type="domain" description="MHD" evidence="9">
    <location>
        <begin position="687"/>
        <end position="953"/>
    </location>
</feature>
<keyword evidence="5" id="KW-0168">Coated pit</keyword>
<evidence type="ECO:0000256" key="7">
    <source>
        <dbReference type="SAM" id="Coils"/>
    </source>
</evidence>
<evidence type="ECO:0000256" key="8">
    <source>
        <dbReference type="SAM" id="MobiDB-lite"/>
    </source>
</evidence>
<dbReference type="Pfam" id="PF10291">
    <property type="entry name" value="muHD"/>
    <property type="match status" value="1"/>
</dbReference>